<evidence type="ECO:0000313" key="3">
    <source>
        <dbReference type="EMBL" id="MBF8376647.1"/>
    </source>
</evidence>
<dbReference type="EMBL" id="JADPKZ010000023">
    <property type="protein sequence ID" value="MBF8376647.1"/>
    <property type="molecule type" value="Genomic_DNA"/>
</dbReference>
<reference evidence="3 4" key="1">
    <citation type="submission" date="2020-11" db="EMBL/GenBank/DDBJ databases">
        <title>Genomic insight of Alicyclobacillus mali FL 18 reveals a new arsenic-resistant strain, with potential in environmental biotechnology.</title>
        <authorList>
            <person name="Fiorentino G."/>
            <person name="Gallo G."/>
            <person name="Aulitto M."/>
        </authorList>
    </citation>
    <scope>NUCLEOTIDE SEQUENCE [LARGE SCALE GENOMIC DNA]</scope>
    <source>
        <strain evidence="3 4">FL 18</strain>
    </source>
</reference>
<evidence type="ECO:0000313" key="4">
    <source>
        <dbReference type="Proteomes" id="UP000642910"/>
    </source>
</evidence>
<feature type="compositionally biased region" description="Basic and acidic residues" evidence="2">
    <location>
        <begin position="16"/>
        <end position="28"/>
    </location>
</feature>
<comment type="caution">
    <text evidence="3">The sequence shown here is derived from an EMBL/GenBank/DDBJ whole genome shotgun (WGS) entry which is preliminary data.</text>
</comment>
<protein>
    <submittedName>
        <fullName evidence="3">Uncharacterized protein</fullName>
    </submittedName>
</protein>
<keyword evidence="4" id="KW-1185">Reference proteome</keyword>
<dbReference type="RefSeq" id="WP_195866953.1">
    <property type="nucleotide sequence ID" value="NZ_JADPKZ010000023.1"/>
</dbReference>
<feature type="region of interest" description="Disordered" evidence="2">
    <location>
        <begin position="1"/>
        <end position="28"/>
    </location>
</feature>
<evidence type="ECO:0000256" key="1">
    <source>
        <dbReference type="SAM" id="Coils"/>
    </source>
</evidence>
<accession>A0ABS0F024</accession>
<feature type="region of interest" description="Disordered" evidence="2">
    <location>
        <begin position="144"/>
        <end position="163"/>
    </location>
</feature>
<feature type="coiled-coil region" evidence="1">
    <location>
        <begin position="107"/>
        <end position="134"/>
    </location>
</feature>
<name>A0ABS0F024_9BACL</name>
<organism evidence="3 4">
    <name type="scientific">Alicyclobacillus mali</name>
    <name type="common">ex Roth et al. 2021</name>
    <dbReference type="NCBI Taxonomy" id="1123961"/>
    <lineage>
        <taxon>Bacteria</taxon>
        <taxon>Bacillati</taxon>
        <taxon>Bacillota</taxon>
        <taxon>Bacilli</taxon>
        <taxon>Bacillales</taxon>
        <taxon>Alicyclobacillaceae</taxon>
        <taxon>Alicyclobacillus</taxon>
    </lineage>
</organism>
<evidence type="ECO:0000256" key="2">
    <source>
        <dbReference type="SAM" id="MobiDB-lite"/>
    </source>
</evidence>
<proteinExistence type="predicted"/>
<keyword evidence="1" id="KW-0175">Coiled coil</keyword>
<dbReference type="Proteomes" id="UP000642910">
    <property type="component" value="Unassembled WGS sequence"/>
</dbReference>
<gene>
    <name evidence="3" type="ORF">IW967_01985</name>
</gene>
<sequence length="163" mass="18760">MAVQFQSREPMPARGGTRETGDLSREAQEQLTIQKRMEAFYRQSGGPNNPDIPKILEKHLLYGRDHGPKGKRETLEDALRDMITQDYSNQILFKWFMQMRMERQKRAQADHAELARMRGELEALKQQVQALRALIEEHVVPQHAASSGAQGCGEMSREEQPWS</sequence>